<dbReference type="PANTHER" id="PTHR43250:SF2">
    <property type="entry name" value="EXODEOXYRIBONUCLEASE III"/>
    <property type="match status" value="1"/>
</dbReference>
<dbReference type="InterPro" id="IPR037493">
    <property type="entry name" value="ExoIII-like"/>
</dbReference>
<evidence type="ECO:0000313" key="3">
    <source>
        <dbReference type="Proteomes" id="UP000478052"/>
    </source>
</evidence>
<evidence type="ECO:0000313" key="2">
    <source>
        <dbReference type="EMBL" id="KAF0727439.1"/>
    </source>
</evidence>
<dbReference type="CDD" id="cd09076">
    <property type="entry name" value="L1-EN"/>
    <property type="match status" value="1"/>
</dbReference>
<accession>A0A6G0WJM8</accession>
<dbReference type="Pfam" id="PF03372">
    <property type="entry name" value="Exo_endo_phos"/>
    <property type="match status" value="1"/>
</dbReference>
<dbReference type="OrthoDB" id="6626955at2759"/>
<feature type="non-terminal residue" evidence="2">
    <location>
        <position position="359"/>
    </location>
</feature>
<evidence type="ECO:0000259" key="1">
    <source>
        <dbReference type="Pfam" id="PF03372"/>
    </source>
</evidence>
<dbReference type="EMBL" id="VUJU01008669">
    <property type="protein sequence ID" value="KAF0727439.1"/>
    <property type="molecule type" value="Genomic_DNA"/>
</dbReference>
<sequence>MASGKWRSHRPGHLCLVLCSSPTLTLTGWGSLVLQKPKTTKPRKSLDNLDNRLGNRTRNAGILRFGTWNIRTLYKPGSLKYVLKEINRYNVDIVGFQEIRWPGSGNLKSENMTLFFSRKNNGKHENGVGFVIKSSVSRLVKKFEPINDRIYYIVLTGKTFDTVIVNSYAPTETADCELKDLFYDDLERVLDNIPRESIKIVVGDFNTQVGRENIFKPIVGGQYKSQIDHVVIEKRFKSSINSVISYRGADGDPDHYLVISSLKVKLSRQWNMNQKGIKKNDRLDMDKIKNQKEITAYHNNLNNILESNKLDTEPNSEKGWNIIKEAINKAAYLFKKKTQTREKPWFDDECRDVTEKRSK</sequence>
<comment type="caution">
    <text evidence="2">The sequence shown here is derived from an EMBL/GenBank/DDBJ whole genome shotgun (WGS) entry which is preliminary data.</text>
</comment>
<dbReference type="Gene3D" id="3.60.10.10">
    <property type="entry name" value="Endonuclease/exonuclease/phosphatase"/>
    <property type="match status" value="1"/>
</dbReference>
<dbReference type="GO" id="GO:0006281">
    <property type="term" value="P:DNA repair"/>
    <property type="evidence" value="ECO:0007669"/>
    <property type="project" value="InterPro"/>
</dbReference>
<gene>
    <name evidence="2" type="ORF">FWK35_00036984</name>
</gene>
<dbReference type="SUPFAM" id="SSF56219">
    <property type="entry name" value="DNase I-like"/>
    <property type="match status" value="1"/>
</dbReference>
<reference evidence="2 3" key="1">
    <citation type="submission" date="2019-08" db="EMBL/GenBank/DDBJ databases">
        <title>Whole genome of Aphis craccivora.</title>
        <authorList>
            <person name="Voronova N.V."/>
            <person name="Shulinski R.S."/>
            <person name="Bandarenka Y.V."/>
            <person name="Zhorov D.G."/>
            <person name="Warner D."/>
        </authorList>
    </citation>
    <scope>NUCLEOTIDE SEQUENCE [LARGE SCALE GENOMIC DNA]</scope>
    <source>
        <strain evidence="2">180601</strain>
        <tissue evidence="2">Whole Body</tissue>
    </source>
</reference>
<keyword evidence="3" id="KW-1185">Reference proteome</keyword>
<feature type="domain" description="Endonuclease/exonuclease/phosphatase" evidence="1">
    <location>
        <begin position="66"/>
        <end position="232"/>
    </location>
</feature>
<proteinExistence type="predicted"/>
<name>A0A6G0WJM8_APHCR</name>
<dbReference type="Proteomes" id="UP000478052">
    <property type="component" value="Unassembled WGS sequence"/>
</dbReference>
<dbReference type="AlphaFoldDB" id="A0A6G0WJM8"/>
<dbReference type="GO" id="GO:0008311">
    <property type="term" value="F:double-stranded DNA 3'-5' DNA exonuclease activity"/>
    <property type="evidence" value="ECO:0007669"/>
    <property type="project" value="InterPro"/>
</dbReference>
<organism evidence="2 3">
    <name type="scientific">Aphis craccivora</name>
    <name type="common">Cowpea aphid</name>
    <dbReference type="NCBI Taxonomy" id="307492"/>
    <lineage>
        <taxon>Eukaryota</taxon>
        <taxon>Metazoa</taxon>
        <taxon>Ecdysozoa</taxon>
        <taxon>Arthropoda</taxon>
        <taxon>Hexapoda</taxon>
        <taxon>Insecta</taxon>
        <taxon>Pterygota</taxon>
        <taxon>Neoptera</taxon>
        <taxon>Paraneoptera</taxon>
        <taxon>Hemiptera</taxon>
        <taxon>Sternorrhyncha</taxon>
        <taxon>Aphidomorpha</taxon>
        <taxon>Aphidoidea</taxon>
        <taxon>Aphididae</taxon>
        <taxon>Aphidini</taxon>
        <taxon>Aphis</taxon>
        <taxon>Aphis</taxon>
    </lineage>
</organism>
<dbReference type="InterPro" id="IPR005135">
    <property type="entry name" value="Endo/exonuclease/phosphatase"/>
</dbReference>
<dbReference type="InterPro" id="IPR036691">
    <property type="entry name" value="Endo/exonu/phosph_ase_sf"/>
</dbReference>
<dbReference type="PANTHER" id="PTHR43250">
    <property type="entry name" value="EXODEOXYRIBONUCLEASE III"/>
    <property type="match status" value="1"/>
</dbReference>
<protein>
    <submittedName>
        <fullName evidence="2">Craniofacial development protein 2-like</fullName>
    </submittedName>
</protein>